<evidence type="ECO:0000256" key="1">
    <source>
        <dbReference type="SAM" id="MobiDB-lite"/>
    </source>
</evidence>
<feature type="region of interest" description="Disordered" evidence="1">
    <location>
        <begin position="294"/>
        <end position="336"/>
    </location>
</feature>
<keyword evidence="2" id="KW-0812">Transmembrane</keyword>
<dbReference type="EMBL" id="LSRX01000164">
    <property type="protein sequence ID" value="OLQ06284.1"/>
    <property type="molecule type" value="Genomic_DNA"/>
</dbReference>
<dbReference type="AlphaFoldDB" id="A0A1Q9EFR6"/>
<accession>A0A1Q9EFR6</accession>
<keyword evidence="2" id="KW-1133">Transmembrane helix</keyword>
<feature type="compositionally biased region" description="Basic and acidic residues" evidence="1">
    <location>
        <begin position="431"/>
        <end position="444"/>
    </location>
</feature>
<name>A0A1Q9EFR6_SYMMI</name>
<keyword evidence="2" id="KW-0472">Membrane</keyword>
<evidence type="ECO:0000256" key="2">
    <source>
        <dbReference type="SAM" id="Phobius"/>
    </source>
</evidence>
<feature type="transmembrane region" description="Helical" evidence="2">
    <location>
        <begin position="602"/>
        <end position="627"/>
    </location>
</feature>
<feature type="region of interest" description="Disordered" evidence="1">
    <location>
        <begin position="431"/>
        <end position="450"/>
    </location>
</feature>
<proteinExistence type="predicted"/>
<evidence type="ECO:0000313" key="4">
    <source>
        <dbReference type="Proteomes" id="UP000186817"/>
    </source>
</evidence>
<feature type="region of interest" description="Disordered" evidence="1">
    <location>
        <begin position="75"/>
        <end position="100"/>
    </location>
</feature>
<keyword evidence="4" id="KW-1185">Reference proteome</keyword>
<organism evidence="3 4">
    <name type="scientific">Symbiodinium microadriaticum</name>
    <name type="common">Dinoflagellate</name>
    <name type="synonym">Zooxanthella microadriatica</name>
    <dbReference type="NCBI Taxonomy" id="2951"/>
    <lineage>
        <taxon>Eukaryota</taxon>
        <taxon>Sar</taxon>
        <taxon>Alveolata</taxon>
        <taxon>Dinophyceae</taxon>
        <taxon>Suessiales</taxon>
        <taxon>Symbiodiniaceae</taxon>
        <taxon>Symbiodinium</taxon>
    </lineage>
</organism>
<sequence>MAKIPQSNIAYNADQVDAEEGQVRLEEKNKKRVRYWWEEGYVPGNEKAEPVMSSRKSDIFACDCERTFELVNVRELPRGREDSPETNTLPSLDPGEDSDYEAVVPGGGAKGGRFMRWGGLHGRLCLADGALAVEDGDAGELPSRAAPPLQDYLDELLMPAADAEDEEEAQAKEASRLALENAPSASVAETSAIVLYQMLARNWGPGGGLGSTITGLRFQPESVDQSEAIRQILTCKIPRYGILEMALPEEGWGVFKGRWLKPGIETDIGGRCDGDGHGRNRNYETSSDIGVACCDDGDVVSHDDDDDDDGDDDDGDDDDDADDDDDDDDDDDCREKSVCHRGDFPSRHRRLSFNHVKLRRNYLLRQQQGMEVVQKAKEDEAIRKRRVTEGSKEQLPGTKLRAWDGSLAGWLVANEDSLYIAWQDHLGDSDALGKGKEAQDDPPKPRQRRTLLPGSLSVRISDLGGRILVFQLAAASAERKLPGRQGASSKAQQEQYIRWQAMDPKYVDAFDFEPTFRMPEMPLSRRAYRPSTFDQASDADRSWAKGWSGDSLQLLVSWSGEGSSFGQEESHALRNVRFMSDEPTTQTSTDAGGSSPFCKSELLVFLTFLEIMMALLMVLAGLGLVVAEPSGVVNSTLRGNEPRHLASCGVAGAVDCGVCKCTDRIACQWCDGNGGPASIGSSGPSNSPAPASTHASGSCPSNLVSCGVCTCTTRSACQYCDGYGGPARISVSASHRICGPLAALLAIPLAISLRK</sequence>
<reference evidence="3 4" key="1">
    <citation type="submission" date="2016-02" db="EMBL/GenBank/DDBJ databases">
        <title>Genome analysis of coral dinoflagellate symbionts highlights evolutionary adaptations to a symbiotic lifestyle.</title>
        <authorList>
            <person name="Aranda M."/>
            <person name="Li Y."/>
            <person name="Liew Y.J."/>
            <person name="Baumgarten S."/>
            <person name="Simakov O."/>
            <person name="Wilson M."/>
            <person name="Piel J."/>
            <person name="Ashoor H."/>
            <person name="Bougouffa S."/>
            <person name="Bajic V.B."/>
            <person name="Ryu T."/>
            <person name="Ravasi T."/>
            <person name="Bayer T."/>
            <person name="Micklem G."/>
            <person name="Kim H."/>
            <person name="Bhak J."/>
            <person name="Lajeunesse T.C."/>
            <person name="Voolstra C.R."/>
        </authorList>
    </citation>
    <scope>NUCLEOTIDE SEQUENCE [LARGE SCALE GENOMIC DNA]</scope>
    <source>
        <strain evidence="3 4">CCMP2467</strain>
    </source>
</reference>
<dbReference type="Proteomes" id="UP000186817">
    <property type="component" value="Unassembled WGS sequence"/>
</dbReference>
<comment type="caution">
    <text evidence="3">The sequence shown here is derived from an EMBL/GenBank/DDBJ whole genome shotgun (WGS) entry which is preliminary data.</text>
</comment>
<feature type="compositionally biased region" description="Acidic residues" evidence="1">
    <location>
        <begin position="295"/>
        <end position="332"/>
    </location>
</feature>
<evidence type="ECO:0000313" key="3">
    <source>
        <dbReference type="EMBL" id="OLQ06284.1"/>
    </source>
</evidence>
<dbReference type="OrthoDB" id="10438667at2759"/>
<gene>
    <name evidence="3" type="ORF">AK812_SmicGene10441</name>
</gene>
<protein>
    <submittedName>
        <fullName evidence="3">Uncharacterized protein</fullName>
    </submittedName>
</protein>